<gene>
    <name evidence="2" type="ORF">ENQ20_01300</name>
</gene>
<dbReference type="Pfam" id="PF03372">
    <property type="entry name" value="Exo_endo_phos"/>
    <property type="match status" value="1"/>
</dbReference>
<dbReference type="PANTHER" id="PTHR14859">
    <property type="entry name" value="CALCOFLUOR WHITE HYPERSENSITIVE PROTEIN PRECURSOR"/>
    <property type="match status" value="1"/>
</dbReference>
<evidence type="ECO:0000313" key="2">
    <source>
        <dbReference type="EMBL" id="HDX30110.1"/>
    </source>
</evidence>
<dbReference type="GO" id="GO:0006506">
    <property type="term" value="P:GPI anchor biosynthetic process"/>
    <property type="evidence" value="ECO:0007669"/>
    <property type="project" value="TreeGrafter"/>
</dbReference>
<dbReference type="GO" id="GO:0003824">
    <property type="term" value="F:catalytic activity"/>
    <property type="evidence" value="ECO:0007669"/>
    <property type="project" value="InterPro"/>
</dbReference>
<dbReference type="EMBL" id="DSMG01000016">
    <property type="protein sequence ID" value="HDX30110.1"/>
    <property type="molecule type" value="Genomic_DNA"/>
</dbReference>
<dbReference type="PANTHER" id="PTHR14859:SF1">
    <property type="entry name" value="PGAP2-INTERACTING PROTEIN"/>
    <property type="match status" value="1"/>
</dbReference>
<name>A0A7C1JWF8_9CHLR</name>
<dbReference type="SUPFAM" id="SSF56219">
    <property type="entry name" value="DNase I-like"/>
    <property type="match status" value="1"/>
</dbReference>
<dbReference type="AlphaFoldDB" id="A0A7C1JWF8"/>
<dbReference type="InterPro" id="IPR051916">
    <property type="entry name" value="GPI-anchor_lipid_remodeler"/>
</dbReference>
<dbReference type="Gene3D" id="3.60.10.10">
    <property type="entry name" value="Endonuclease/exonuclease/phosphatase"/>
    <property type="match status" value="1"/>
</dbReference>
<dbReference type="GO" id="GO:0016020">
    <property type="term" value="C:membrane"/>
    <property type="evidence" value="ECO:0007669"/>
    <property type="project" value="GOC"/>
</dbReference>
<dbReference type="InterPro" id="IPR036691">
    <property type="entry name" value="Endo/exonu/phosph_ase_sf"/>
</dbReference>
<sequence length="282" mass="31672">MRIVTYNIHGWRTADGNPNLDAVTDVLRAIDADIIGLNEVFHPRVVAGDARPALEALAARLQMHFVFGPCLRWPAEKNMPANAYGNALLSRWPILASSAHHLTPKEEDKSGVLQDKEQRGLLEARLLLPGGRTFTVYVTHLDHTDEDARMVQLRVARTWLVRDRSRPHVVMGDFNAISRWDWPEEQLAALRKQPLHQGGNLAGDKKGPQVIEAMEKAGYVDLYRQFGAPGAATYLSDDWPIRIDYIFASQPLAPLVTHCTIWTRADGVSDHRPVLADIEWNL</sequence>
<proteinExistence type="predicted"/>
<dbReference type="InterPro" id="IPR005135">
    <property type="entry name" value="Endo/exonuclease/phosphatase"/>
</dbReference>
<evidence type="ECO:0000259" key="1">
    <source>
        <dbReference type="Pfam" id="PF03372"/>
    </source>
</evidence>
<accession>A0A7C1JWF8</accession>
<reference evidence="2" key="1">
    <citation type="journal article" date="2020" name="mSystems">
        <title>Genome- and Community-Level Interaction Insights into Carbon Utilization and Element Cycling Functions of Hydrothermarchaeota in Hydrothermal Sediment.</title>
        <authorList>
            <person name="Zhou Z."/>
            <person name="Liu Y."/>
            <person name="Xu W."/>
            <person name="Pan J."/>
            <person name="Luo Z.H."/>
            <person name="Li M."/>
        </authorList>
    </citation>
    <scope>NUCLEOTIDE SEQUENCE [LARGE SCALE GENOMIC DNA]</scope>
    <source>
        <strain evidence="2">SpSt-289</strain>
    </source>
</reference>
<feature type="domain" description="Endonuclease/exonuclease/phosphatase" evidence="1">
    <location>
        <begin position="4"/>
        <end position="271"/>
    </location>
</feature>
<comment type="caution">
    <text evidence="2">The sequence shown here is derived from an EMBL/GenBank/DDBJ whole genome shotgun (WGS) entry which is preliminary data.</text>
</comment>
<protein>
    <recommendedName>
        <fullName evidence="1">Endonuclease/exonuclease/phosphatase domain-containing protein</fullName>
    </recommendedName>
</protein>
<organism evidence="2">
    <name type="scientific">Caldilinea aerophila</name>
    <dbReference type="NCBI Taxonomy" id="133453"/>
    <lineage>
        <taxon>Bacteria</taxon>
        <taxon>Bacillati</taxon>
        <taxon>Chloroflexota</taxon>
        <taxon>Caldilineae</taxon>
        <taxon>Caldilineales</taxon>
        <taxon>Caldilineaceae</taxon>
        <taxon>Caldilinea</taxon>
    </lineage>
</organism>